<keyword evidence="3" id="KW-1185">Reference proteome</keyword>
<feature type="region of interest" description="Disordered" evidence="1">
    <location>
        <begin position="1"/>
        <end position="84"/>
    </location>
</feature>
<sequence>MLEGDERIPAILTSYLRGTTRQRQQTPQPIRPSERQQTPQPIRPSERQQTPQPIRPSEPQQTPQPIRPSERQQTPQPIRAPYAEDYDEAFRDYLLNSGDHRRWRSQWLHTKQLSR</sequence>
<gene>
    <name evidence="2" type="ORF">RRG08_045687</name>
</gene>
<reference evidence="2" key="1">
    <citation type="journal article" date="2023" name="G3 (Bethesda)">
        <title>A reference genome for the long-term kleptoplast-retaining sea slug Elysia crispata morphotype clarki.</title>
        <authorList>
            <person name="Eastman K.E."/>
            <person name="Pendleton A.L."/>
            <person name="Shaikh M.A."/>
            <person name="Suttiyut T."/>
            <person name="Ogas R."/>
            <person name="Tomko P."/>
            <person name="Gavelis G."/>
            <person name="Widhalm J.R."/>
            <person name="Wisecaver J.H."/>
        </authorList>
    </citation>
    <scope>NUCLEOTIDE SEQUENCE</scope>
    <source>
        <strain evidence="2">ECLA1</strain>
    </source>
</reference>
<evidence type="ECO:0000256" key="1">
    <source>
        <dbReference type="SAM" id="MobiDB-lite"/>
    </source>
</evidence>
<name>A0AAE1D994_9GAST</name>
<evidence type="ECO:0000313" key="2">
    <source>
        <dbReference type="EMBL" id="KAK3761460.1"/>
    </source>
</evidence>
<evidence type="ECO:0000313" key="3">
    <source>
        <dbReference type="Proteomes" id="UP001283361"/>
    </source>
</evidence>
<organism evidence="2 3">
    <name type="scientific">Elysia crispata</name>
    <name type="common">lettuce slug</name>
    <dbReference type="NCBI Taxonomy" id="231223"/>
    <lineage>
        <taxon>Eukaryota</taxon>
        <taxon>Metazoa</taxon>
        <taxon>Spiralia</taxon>
        <taxon>Lophotrochozoa</taxon>
        <taxon>Mollusca</taxon>
        <taxon>Gastropoda</taxon>
        <taxon>Heterobranchia</taxon>
        <taxon>Euthyneura</taxon>
        <taxon>Panpulmonata</taxon>
        <taxon>Sacoglossa</taxon>
        <taxon>Placobranchoidea</taxon>
        <taxon>Plakobranchidae</taxon>
        <taxon>Elysia</taxon>
    </lineage>
</organism>
<feature type="compositionally biased region" description="Polar residues" evidence="1">
    <location>
        <begin position="47"/>
        <end position="64"/>
    </location>
</feature>
<dbReference type="AlphaFoldDB" id="A0AAE1D994"/>
<feature type="compositionally biased region" description="Low complexity" evidence="1">
    <location>
        <begin position="19"/>
        <end position="28"/>
    </location>
</feature>
<proteinExistence type="predicted"/>
<accession>A0AAE1D994</accession>
<dbReference type="EMBL" id="JAWDGP010004884">
    <property type="protein sequence ID" value="KAK3761460.1"/>
    <property type="molecule type" value="Genomic_DNA"/>
</dbReference>
<protein>
    <submittedName>
        <fullName evidence="2">Uncharacterized protein</fullName>
    </submittedName>
</protein>
<dbReference type="Proteomes" id="UP001283361">
    <property type="component" value="Unassembled WGS sequence"/>
</dbReference>
<comment type="caution">
    <text evidence="2">The sequence shown here is derived from an EMBL/GenBank/DDBJ whole genome shotgun (WGS) entry which is preliminary data.</text>
</comment>